<sequence>MLVLSRKIGESIMIGDGIEVKIISIDGDQVKLGIEAPRHIKVHRHEIFKAIQDENKAALDVTEQLINQLKNF</sequence>
<evidence type="ECO:0000313" key="5">
    <source>
        <dbReference type="EMBL" id="MEL5989435.1"/>
    </source>
</evidence>
<evidence type="ECO:0000256" key="4">
    <source>
        <dbReference type="HAMAP-Rule" id="MF_00167"/>
    </source>
</evidence>
<proteinExistence type="inferred from homology"/>
<dbReference type="NCBIfam" id="TIGR00202">
    <property type="entry name" value="csrA"/>
    <property type="match status" value="1"/>
</dbReference>
<reference evidence="5 6" key="1">
    <citation type="submission" date="2024-04" db="EMBL/GenBank/DDBJ databases">
        <authorList>
            <person name="Wu Y.S."/>
            <person name="Zhang L."/>
        </authorList>
    </citation>
    <scope>NUCLEOTIDE SEQUENCE [LARGE SCALE GENOMIC DNA]</scope>
    <source>
        <strain evidence="5 6">KG-01</strain>
    </source>
</reference>
<keyword evidence="4" id="KW-0678">Repressor</keyword>
<dbReference type="Pfam" id="PF02599">
    <property type="entry name" value="CsrA"/>
    <property type="match status" value="1"/>
</dbReference>
<dbReference type="Gene3D" id="2.60.40.4380">
    <property type="entry name" value="Translational regulator CsrA"/>
    <property type="match status" value="1"/>
</dbReference>
<comment type="caution">
    <text evidence="5">The sequence shown here is derived from an EMBL/GenBank/DDBJ whole genome shotgun (WGS) entry which is preliminary data.</text>
</comment>
<dbReference type="Proteomes" id="UP001398420">
    <property type="component" value="Unassembled WGS sequence"/>
</dbReference>
<comment type="similarity">
    <text evidence="4">Belongs to the CsrA/RsmA family.</text>
</comment>
<dbReference type="PANTHER" id="PTHR34984:SF1">
    <property type="entry name" value="CARBON STORAGE REGULATOR"/>
    <property type="match status" value="1"/>
</dbReference>
<dbReference type="RefSeq" id="WP_068455580.1">
    <property type="nucleotide sequence ID" value="NZ_JAWVOH010000001.1"/>
</dbReference>
<dbReference type="SUPFAM" id="SSF117130">
    <property type="entry name" value="CsrA-like"/>
    <property type="match status" value="1"/>
</dbReference>
<organism evidence="5 6">
    <name type="scientific">Kurthia gibsonii</name>
    <dbReference type="NCBI Taxonomy" id="33946"/>
    <lineage>
        <taxon>Bacteria</taxon>
        <taxon>Bacillati</taxon>
        <taxon>Bacillota</taxon>
        <taxon>Bacilli</taxon>
        <taxon>Bacillales</taxon>
        <taxon>Caryophanaceae</taxon>
        <taxon>Kurthia</taxon>
    </lineage>
</organism>
<keyword evidence="3 4" id="KW-0694">RNA-binding</keyword>
<evidence type="ECO:0000256" key="3">
    <source>
        <dbReference type="ARBA" id="ARBA00022884"/>
    </source>
</evidence>
<comment type="function">
    <text evidence="4">A translational regulator that binds mRNA to regulate translation initiation and/or mRNA stability. Usually binds in the 5'-UTR at or near the Shine-Dalgarno sequence preventing ribosome-binding, thus repressing translation. Its main target seems to be the major flagellin gene, while its function is anatagonized by FliW.</text>
</comment>
<keyword evidence="4" id="KW-1005">Bacterial flagellum biogenesis</keyword>
<keyword evidence="2 4" id="KW-0810">Translation regulation</keyword>
<comment type="subunit">
    <text evidence="4">Homodimer; the beta-strands of each monomer intercalate to form a hydrophobic core, while the alpha-helices form wings that extend away from the core.</text>
</comment>
<gene>
    <name evidence="4 5" type="primary">csrA</name>
    <name evidence="5" type="ORF">AAF454_13560</name>
</gene>
<dbReference type="InterPro" id="IPR003751">
    <property type="entry name" value="CsrA"/>
</dbReference>
<dbReference type="EMBL" id="JBCEWA010000012">
    <property type="protein sequence ID" value="MEL5989435.1"/>
    <property type="molecule type" value="Genomic_DNA"/>
</dbReference>
<dbReference type="PANTHER" id="PTHR34984">
    <property type="entry name" value="CARBON STORAGE REGULATOR"/>
    <property type="match status" value="1"/>
</dbReference>
<keyword evidence="6" id="KW-1185">Reference proteome</keyword>
<dbReference type="HAMAP" id="MF_00167">
    <property type="entry name" value="CsrA"/>
    <property type="match status" value="1"/>
</dbReference>
<evidence type="ECO:0000256" key="1">
    <source>
        <dbReference type="ARBA" id="ARBA00022490"/>
    </source>
</evidence>
<name>A0ABU9LN98_9BACL</name>
<dbReference type="NCBIfam" id="NF002469">
    <property type="entry name" value="PRK01712.1"/>
    <property type="match status" value="1"/>
</dbReference>
<keyword evidence="1 4" id="KW-0963">Cytoplasm</keyword>
<dbReference type="InterPro" id="IPR036107">
    <property type="entry name" value="CsrA_sf"/>
</dbReference>
<comment type="subcellular location">
    <subcellularLocation>
        <location evidence="4">Cytoplasm</location>
    </subcellularLocation>
</comment>
<evidence type="ECO:0000256" key="2">
    <source>
        <dbReference type="ARBA" id="ARBA00022845"/>
    </source>
</evidence>
<protein>
    <recommendedName>
        <fullName evidence="4">Translational regulator CsrA</fullName>
    </recommendedName>
</protein>
<accession>A0ABU9LN98</accession>
<evidence type="ECO:0000313" key="6">
    <source>
        <dbReference type="Proteomes" id="UP001398420"/>
    </source>
</evidence>